<dbReference type="EMBL" id="CP042436">
    <property type="protein sequence ID" value="QEC65471.1"/>
    <property type="molecule type" value="Genomic_DNA"/>
</dbReference>
<proteinExistence type="predicted"/>
<feature type="transmembrane region" description="Helical" evidence="1">
    <location>
        <begin position="176"/>
        <end position="194"/>
    </location>
</feature>
<dbReference type="Proteomes" id="UP000321479">
    <property type="component" value="Chromosome"/>
</dbReference>
<feature type="transmembrane region" description="Helical" evidence="1">
    <location>
        <begin position="56"/>
        <end position="75"/>
    </location>
</feature>
<dbReference type="RefSeq" id="WP_147034296.1">
    <property type="nucleotide sequence ID" value="NZ_CP042436.1"/>
</dbReference>
<keyword evidence="1" id="KW-0472">Membrane</keyword>
<feature type="transmembrane region" description="Helical" evidence="1">
    <location>
        <begin position="82"/>
        <end position="101"/>
    </location>
</feature>
<keyword evidence="3" id="KW-1185">Reference proteome</keyword>
<feature type="transmembrane region" description="Helical" evidence="1">
    <location>
        <begin position="199"/>
        <end position="221"/>
    </location>
</feature>
<keyword evidence="1" id="KW-0812">Transmembrane</keyword>
<evidence type="ECO:0000313" key="2">
    <source>
        <dbReference type="EMBL" id="QEC65471.1"/>
    </source>
</evidence>
<gene>
    <name evidence="2" type="ORF">FRZ54_23835</name>
</gene>
<evidence type="ECO:0008006" key="4">
    <source>
        <dbReference type="Google" id="ProtNLM"/>
    </source>
</evidence>
<evidence type="ECO:0000313" key="3">
    <source>
        <dbReference type="Proteomes" id="UP000321479"/>
    </source>
</evidence>
<sequence>MPGERLSLFDENRSDLLLKITCLFWLFAKLLSWRIWTTNRLLPVVPLFKIFDQVPGVVHAVAFGLSIGLILLAFFKPVRAVLLVLLSVEVISCVLDINRLLPWEYQYVFTILIFLFNFKKNGVIPACIAFVLVSTYFYGGVCKLNEDFVRTVWNMLILKFFLKMPAHFIMQSWVHYSGYLLGVIELLAGVGLLFRKTQVWSAIVLIMMHVFILLLFSPFGYRGYRVLWPWNTSMIVFLYLIFLRGKERVAVVQSVVHGVNKLIFVIWGILPALSFIGYWDYNLSSALFAANIPKMTICVADTSRCKPLQRFFNQNSKASMCRGQAKADIQAWAIAETRVSAYPQVWVYKRMQEKIEKQYPSAVFTFTYFNHYPKNK</sequence>
<feature type="transmembrane region" description="Helical" evidence="1">
    <location>
        <begin position="121"/>
        <end position="139"/>
    </location>
</feature>
<organism evidence="2 3">
    <name type="scientific">Mucilaginibacter ginsenosidivorans</name>
    <dbReference type="NCBI Taxonomy" id="398053"/>
    <lineage>
        <taxon>Bacteria</taxon>
        <taxon>Pseudomonadati</taxon>
        <taxon>Bacteroidota</taxon>
        <taxon>Sphingobacteriia</taxon>
        <taxon>Sphingobacteriales</taxon>
        <taxon>Sphingobacteriaceae</taxon>
        <taxon>Mucilaginibacter</taxon>
    </lineage>
</organism>
<protein>
    <recommendedName>
        <fullName evidence="4">HTTM domain-containing protein</fullName>
    </recommendedName>
</protein>
<dbReference type="KEGG" id="mgin:FRZ54_23835"/>
<dbReference type="AlphaFoldDB" id="A0A5B8V438"/>
<feature type="transmembrane region" description="Helical" evidence="1">
    <location>
        <begin position="16"/>
        <end position="36"/>
    </location>
</feature>
<keyword evidence="1" id="KW-1133">Transmembrane helix</keyword>
<feature type="transmembrane region" description="Helical" evidence="1">
    <location>
        <begin position="151"/>
        <end position="170"/>
    </location>
</feature>
<evidence type="ECO:0000256" key="1">
    <source>
        <dbReference type="SAM" id="Phobius"/>
    </source>
</evidence>
<accession>A0A5B8V438</accession>
<feature type="transmembrane region" description="Helical" evidence="1">
    <location>
        <begin position="227"/>
        <end position="243"/>
    </location>
</feature>
<dbReference type="OrthoDB" id="1196478at2"/>
<reference evidence="2 3" key="1">
    <citation type="journal article" date="2017" name="Curr. Microbiol.">
        <title>Mucilaginibacter ginsenosidivorans sp. nov., Isolated from Soil of Ginseng Field.</title>
        <authorList>
            <person name="Kim M.M."/>
            <person name="Siddiqi M.Z."/>
            <person name="Im W.T."/>
        </authorList>
    </citation>
    <scope>NUCLEOTIDE SEQUENCE [LARGE SCALE GENOMIC DNA]</scope>
    <source>
        <strain evidence="2 3">Gsoil 3017</strain>
    </source>
</reference>
<name>A0A5B8V438_9SPHI</name>
<feature type="transmembrane region" description="Helical" evidence="1">
    <location>
        <begin position="255"/>
        <end position="279"/>
    </location>
</feature>